<protein>
    <recommendedName>
        <fullName evidence="4">DUF805 domain-containing protein</fullName>
    </recommendedName>
</protein>
<keyword evidence="1" id="KW-0472">Membrane</keyword>
<proteinExistence type="predicted"/>
<keyword evidence="1" id="KW-0812">Transmembrane</keyword>
<gene>
    <name evidence="2" type="ORF">CJP74_05580</name>
</gene>
<evidence type="ECO:0008006" key="4">
    <source>
        <dbReference type="Google" id="ProtNLM"/>
    </source>
</evidence>
<dbReference type="EMBL" id="NRJH01000047">
    <property type="protein sequence ID" value="RIY32084.1"/>
    <property type="molecule type" value="Genomic_DNA"/>
</dbReference>
<comment type="caution">
    <text evidence="2">The sequence shown here is derived from an EMBL/GenBank/DDBJ whole genome shotgun (WGS) entry which is preliminary data.</text>
</comment>
<feature type="transmembrane region" description="Helical" evidence="1">
    <location>
        <begin position="21"/>
        <end position="47"/>
    </location>
</feature>
<name>A0A3A1Y7M8_9GAMM</name>
<evidence type="ECO:0000256" key="1">
    <source>
        <dbReference type="SAM" id="Phobius"/>
    </source>
</evidence>
<feature type="transmembrane region" description="Helical" evidence="1">
    <location>
        <begin position="111"/>
        <end position="129"/>
    </location>
</feature>
<keyword evidence="1" id="KW-1133">Transmembrane helix</keyword>
<evidence type="ECO:0000313" key="3">
    <source>
        <dbReference type="Proteomes" id="UP000266258"/>
    </source>
</evidence>
<dbReference type="InterPro" id="IPR008523">
    <property type="entry name" value="DUF805"/>
</dbReference>
<dbReference type="AlphaFoldDB" id="A0A3A1Y7M8"/>
<reference evidence="2 3" key="1">
    <citation type="submission" date="2017-08" db="EMBL/GenBank/DDBJ databases">
        <title>Reclassification of Bisgaard taxon 37 and 44.</title>
        <authorList>
            <person name="Christensen H."/>
        </authorList>
    </citation>
    <scope>NUCLEOTIDE SEQUENCE [LARGE SCALE GENOMIC DNA]</scope>
    <source>
        <strain evidence="2 3">B96_4</strain>
    </source>
</reference>
<dbReference type="GO" id="GO:0016020">
    <property type="term" value="C:membrane"/>
    <property type="evidence" value="ECO:0007669"/>
    <property type="project" value="InterPro"/>
</dbReference>
<sequence length="145" mass="17116">MLHYQNITLGQARETRTQFWLFFLCHKVLIMGAISLLYGAFLFYHIWQVVEVYQQHLNNLEQIEFTSLITPGQIIFIVLVSLFYFFLWLVNLCLSITAYIRRLHDAGFSGWWVLLGIIAPLVLLIFLVLPSKKEYNAYYTYPELS</sequence>
<dbReference type="Proteomes" id="UP000266258">
    <property type="component" value="Unassembled WGS sequence"/>
</dbReference>
<evidence type="ECO:0000313" key="2">
    <source>
        <dbReference type="EMBL" id="RIY32084.1"/>
    </source>
</evidence>
<dbReference type="Pfam" id="PF05656">
    <property type="entry name" value="DUF805"/>
    <property type="match status" value="1"/>
</dbReference>
<organism evidence="2 3">
    <name type="scientific">Psittacicella melopsittaci</name>
    <dbReference type="NCBI Taxonomy" id="2028576"/>
    <lineage>
        <taxon>Bacteria</taxon>
        <taxon>Pseudomonadati</taxon>
        <taxon>Pseudomonadota</taxon>
        <taxon>Gammaproteobacteria</taxon>
        <taxon>Pasteurellales</taxon>
        <taxon>Psittacicellaceae</taxon>
        <taxon>Psittacicella</taxon>
    </lineage>
</organism>
<feature type="transmembrane region" description="Helical" evidence="1">
    <location>
        <begin position="74"/>
        <end position="99"/>
    </location>
</feature>
<keyword evidence="3" id="KW-1185">Reference proteome</keyword>
<accession>A0A3A1Y7M8</accession>